<protein>
    <submittedName>
        <fullName evidence="2">Abi family protein</fullName>
    </submittedName>
</protein>
<reference evidence="3" key="2">
    <citation type="journal article" date="2018" name="BMC Genomics">
        <title>Whole genome sequencing and function prediction of 133 gut anaerobes isolated from chicken caecum in pure cultures.</title>
        <authorList>
            <person name="Medvecky M."/>
            <person name="Cejkova D."/>
            <person name="Polansky O."/>
            <person name="Karasova D."/>
            <person name="Kubasova T."/>
            <person name="Cizek A."/>
            <person name="Rychlik I."/>
        </authorList>
    </citation>
    <scope>NUCLEOTIDE SEQUENCE</scope>
    <source>
        <strain evidence="3">An84</strain>
    </source>
</reference>
<evidence type="ECO:0000256" key="1">
    <source>
        <dbReference type="SAM" id="MobiDB-lite"/>
    </source>
</evidence>
<proteinExistence type="predicted"/>
<dbReference type="Proteomes" id="UP000196255">
    <property type="component" value="Unassembled WGS sequence"/>
</dbReference>
<evidence type="ECO:0000313" key="5">
    <source>
        <dbReference type="Proteomes" id="UP000471678"/>
    </source>
</evidence>
<organism evidence="2 5">
    <name type="scientific">Ligilactobacillus salivarius</name>
    <dbReference type="NCBI Taxonomy" id="1624"/>
    <lineage>
        <taxon>Bacteria</taxon>
        <taxon>Bacillati</taxon>
        <taxon>Bacillota</taxon>
        <taxon>Bacilli</taxon>
        <taxon>Lactobacillales</taxon>
        <taxon>Lactobacillaceae</taxon>
        <taxon>Ligilactobacillus</taxon>
    </lineage>
</organism>
<name>A0A1Y3S5A3_9LACO</name>
<feature type="region of interest" description="Disordered" evidence="1">
    <location>
        <begin position="315"/>
        <end position="342"/>
    </location>
</feature>
<reference evidence="4" key="1">
    <citation type="submission" date="2017-04" db="EMBL/GenBank/DDBJ databases">
        <title>Function of individual gut microbiota members based on whole genome sequencing of pure cultures obtained from chicken caecum.</title>
        <authorList>
            <person name="Medvecky M."/>
            <person name="Cejkova D."/>
            <person name="Polansky O."/>
            <person name="Karasova D."/>
            <person name="Kubasova T."/>
            <person name="Cizek A."/>
            <person name="Rychlik I."/>
        </authorList>
    </citation>
    <scope>NUCLEOTIDE SEQUENCE [LARGE SCALE GENOMIC DNA]</scope>
    <source>
        <strain evidence="4">An84</strain>
    </source>
</reference>
<comment type="caution">
    <text evidence="2">The sequence shown here is derived from an EMBL/GenBank/DDBJ whole genome shotgun (WGS) entry which is preliminary data.</text>
</comment>
<accession>A0A1Y3S5A3</accession>
<evidence type="ECO:0000313" key="2">
    <source>
        <dbReference type="EMBL" id="MYY64149.1"/>
    </source>
</evidence>
<reference evidence="2 5" key="3">
    <citation type="journal article" date="2020" name="Food Funct.">
        <title>Screening of Lactobacillus salivarius strains from the feces of Chinese populations and the evaluation of their effects against intestinal inflammation in mice.</title>
        <authorList>
            <person name="Zhai Q."/>
            <person name="Shen X."/>
            <person name="Cen S."/>
            <person name="Zhang C."/>
            <person name="Tian F."/>
            <person name="Zhao J."/>
            <person name="Zhang H."/>
            <person name="Xue Y."/>
            <person name="Chen W."/>
        </authorList>
    </citation>
    <scope>NUCLEOTIDE SEQUENCE [LARGE SCALE GENOMIC DNA]</scope>
    <source>
        <strain evidence="2 5">FYNDL5_1.scaf</strain>
    </source>
</reference>
<evidence type="ECO:0000313" key="4">
    <source>
        <dbReference type="Proteomes" id="UP000196255"/>
    </source>
</evidence>
<dbReference type="EMBL" id="NFHF01000003">
    <property type="protein sequence ID" value="OUN19343.1"/>
    <property type="molecule type" value="Genomic_DNA"/>
</dbReference>
<gene>
    <name evidence="3" type="ORF">B5G36_02160</name>
    <name evidence="2" type="ORF">FYL25_01635</name>
</gene>
<dbReference type="AlphaFoldDB" id="A0A1Y3S5A3"/>
<evidence type="ECO:0000313" key="3">
    <source>
        <dbReference type="EMBL" id="OUN19343.1"/>
    </source>
</evidence>
<dbReference type="InterPro" id="IPR011664">
    <property type="entry name" value="Abi_system_AbiD/AbiF-like"/>
</dbReference>
<dbReference type="EMBL" id="VSUB01000001">
    <property type="protein sequence ID" value="MYY64149.1"/>
    <property type="molecule type" value="Genomic_DNA"/>
</dbReference>
<dbReference type="Proteomes" id="UP000471678">
    <property type="component" value="Unassembled WGS sequence"/>
</dbReference>
<dbReference type="Pfam" id="PF07751">
    <property type="entry name" value="Abi_2"/>
    <property type="match status" value="1"/>
</dbReference>
<sequence>MILLTDNENIQPLSPENLLLKLEENGVSIVEKDVRRDIKTVKRIGYYKLKEIAQYYVLEKNEKISFENLLERYYCDKQLRMNTLHAIEDIEIYLHNCIGELLGNKYGPFGYLDFKNWCDKAKFNKNEVKEDEHKFKKKLAKKAKKSRMPDLKEQKNLNSKSYPTVWLAMEVLTLGELVFLYRRMSVKNKKIIATKFNTNQTELLSWLECLNLIRNICCHNSNLVNIKLTTKPKIPNKYKKSLYFFDKKETNRLALTLVVIKRMMESVNPKYDYTKLNKTLSNLIKRQEDKIDNLTKDKNAQLLGFNKASDINKIFPKRNPRSKRRSKRKKNYSKYTKKVSRR</sequence>